<evidence type="ECO:0000313" key="6">
    <source>
        <dbReference type="Proteomes" id="UP001205890"/>
    </source>
</evidence>
<dbReference type="SUPFAM" id="SSF49329">
    <property type="entry name" value="Cu,Zn superoxide dismutase-like"/>
    <property type="match status" value="1"/>
</dbReference>
<dbReference type="Pfam" id="PF00080">
    <property type="entry name" value="Sod_Cu"/>
    <property type="match status" value="1"/>
</dbReference>
<comment type="cofactor">
    <cofactor evidence="2">
        <name>Zn(2+)</name>
        <dbReference type="ChEBI" id="CHEBI:29105"/>
    </cofactor>
    <text evidence="2">Binds 1 zinc ion per subunit.</text>
</comment>
<dbReference type="CDD" id="cd00305">
    <property type="entry name" value="Cu-Zn_Superoxide_Dismutase"/>
    <property type="match status" value="1"/>
</dbReference>
<comment type="cofactor">
    <cofactor evidence="2">
        <name>Cu cation</name>
        <dbReference type="ChEBI" id="CHEBI:23378"/>
    </cofactor>
    <text evidence="2">Binds 1 copper ion per subunit.</text>
</comment>
<dbReference type="PRINTS" id="PR00068">
    <property type="entry name" value="CUZNDISMTASE"/>
</dbReference>
<feature type="chain" id="PRO_5046702812" description="Superoxide dismutase [Cu-Zn]" evidence="3">
    <location>
        <begin position="34"/>
        <end position="184"/>
    </location>
</feature>
<feature type="domain" description="Superoxide dismutase copper/zinc binding" evidence="4">
    <location>
        <begin position="53"/>
        <end position="182"/>
    </location>
</feature>
<evidence type="ECO:0000259" key="4">
    <source>
        <dbReference type="Pfam" id="PF00080"/>
    </source>
</evidence>
<dbReference type="Gene3D" id="2.60.40.200">
    <property type="entry name" value="Superoxide dismutase, copper/zinc binding domain"/>
    <property type="match status" value="1"/>
</dbReference>
<gene>
    <name evidence="5" type="ORF">NK718_09735</name>
</gene>
<comment type="function">
    <text evidence="2">Destroys radicals which are normally produced within the cells and which are toxic to biological systems.</text>
</comment>
<organism evidence="5 6">
    <name type="scientific">Alsobacter ponti</name>
    <dbReference type="NCBI Taxonomy" id="2962936"/>
    <lineage>
        <taxon>Bacteria</taxon>
        <taxon>Pseudomonadati</taxon>
        <taxon>Pseudomonadota</taxon>
        <taxon>Alphaproteobacteria</taxon>
        <taxon>Hyphomicrobiales</taxon>
        <taxon>Alsobacteraceae</taxon>
        <taxon>Alsobacter</taxon>
    </lineage>
</organism>
<evidence type="ECO:0000256" key="3">
    <source>
        <dbReference type="SAM" id="SignalP"/>
    </source>
</evidence>
<keyword evidence="2" id="KW-0560">Oxidoreductase</keyword>
<keyword evidence="2" id="KW-0479">Metal-binding</keyword>
<keyword evidence="2" id="KW-0186">Copper</keyword>
<evidence type="ECO:0000313" key="5">
    <source>
        <dbReference type="EMBL" id="MCP8938794.1"/>
    </source>
</evidence>
<name>A0ABT1LBG6_9HYPH</name>
<dbReference type="PANTHER" id="PTHR10003">
    <property type="entry name" value="SUPEROXIDE DISMUTASE CU-ZN -RELATED"/>
    <property type="match status" value="1"/>
</dbReference>
<keyword evidence="2" id="KW-0862">Zinc</keyword>
<evidence type="ECO:0000256" key="1">
    <source>
        <dbReference type="ARBA" id="ARBA00010457"/>
    </source>
</evidence>
<dbReference type="RefSeq" id="WP_254741062.1">
    <property type="nucleotide sequence ID" value="NZ_JANCLU010000007.1"/>
</dbReference>
<dbReference type="EC" id="1.15.1.1" evidence="2"/>
<comment type="caution">
    <text evidence="5">The sequence shown here is derived from an EMBL/GenBank/DDBJ whole genome shotgun (WGS) entry which is preliminary data.</text>
</comment>
<dbReference type="InterPro" id="IPR036423">
    <property type="entry name" value="SOD-like_Cu/Zn_dom_sf"/>
</dbReference>
<evidence type="ECO:0000256" key="2">
    <source>
        <dbReference type="RuleBase" id="RU000393"/>
    </source>
</evidence>
<proteinExistence type="inferred from homology"/>
<protein>
    <recommendedName>
        <fullName evidence="2">Superoxide dismutase [Cu-Zn]</fullName>
        <ecNumber evidence="2">1.15.1.1</ecNumber>
    </recommendedName>
</protein>
<dbReference type="InterPro" id="IPR024134">
    <property type="entry name" value="SOD_Cu/Zn_/chaperone"/>
</dbReference>
<sequence>MKSPEKFVESFAALAAAGIAAVAALAVAVPAAAQTAPQTAKASMVNAKGEPVGEATLTQTPRGVLIRLSMSGLAAERAFHIHQTGKCEPPFTSAGGHFNPENRKHGLMQAEGQHAGDMPNLHVGADGKITVEALNTGVTLEKGKPNSLLREGGTALIVHEGKDDYRTDPTGDAGGRAACGVITE</sequence>
<reference evidence="5 6" key="1">
    <citation type="submission" date="2022-07" db="EMBL/GenBank/DDBJ databases">
        <authorList>
            <person name="Li W.-J."/>
            <person name="Deng Q.-Q."/>
        </authorList>
    </citation>
    <scope>NUCLEOTIDE SEQUENCE [LARGE SCALE GENOMIC DNA]</scope>
    <source>
        <strain evidence="5 6">SYSU M60028</strain>
    </source>
</reference>
<accession>A0ABT1LBG6</accession>
<keyword evidence="3" id="KW-0732">Signal</keyword>
<dbReference type="Proteomes" id="UP001205890">
    <property type="component" value="Unassembled WGS sequence"/>
</dbReference>
<comment type="similarity">
    <text evidence="1 2">Belongs to the Cu-Zn superoxide dismutase family.</text>
</comment>
<dbReference type="InterPro" id="IPR018152">
    <property type="entry name" value="SOD_Cu/Zn_BS"/>
</dbReference>
<comment type="catalytic activity">
    <reaction evidence="2">
        <text>2 superoxide + 2 H(+) = H2O2 + O2</text>
        <dbReference type="Rhea" id="RHEA:20696"/>
        <dbReference type="ChEBI" id="CHEBI:15378"/>
        <dbReference type="ChEBI" id="CHEBI:15379"/>
        <dbReference type="ChEBI" id="CHEBI:16240"/>
        <dbReference type="ChEBI" id="CHEBI:18421"/>
        <dbReference type="EC" id="1.15.1.1"/>
    </reaction>
</comment>
<dbReference type="EMBL" id="JANCLU010000007">
    <property type="protein sequence ID" value="MCP8938794.1"/>
    <property type="molecule type" value="Genomic_DNA"/>
</dbReference>
<dbReference type="PROSITE" id="PS00332">
    <property type="entry name" value="SOD_CU_ZN_2"/>
    <property type="match status" value="1"/>
</dbReference>
<feature type="signal peptide" evidence="3">
    <location>
        <begin position="1"/>
        <end position="33"/>
    </location>
</feature>
<dbReference type="InterPro" id="IPR001424">
    <property type="entry name" value="SOD_Cu_Zn_dom"/>
</dbReference>
<keyword evidence="6" id="KW-1185">Reference proteome</keyword>